<evidence type="ECO:0000256" key="1">
    <source>
        <dbReference type="ARBA" id="ARBA00007626"/>
    </source>
</evidence>
<reference evidence="5 6" key="1">
    <citation type="journal article" date="2020" name="Nat. Food">
        <title>A phased Vanilla planifolia genome enables genetic improvement of flavour and production.</title>
        <authorList>
            <person name="Hasing T."/>
            <person name="Tang H."/>
            <person name="Brym M."/>
            <person name="Khazi F."/>
            <person name="Huang T."/>
            <person name="Chambers A.H."/>
        </authorList>
    </citation>
    <scope>NUCLEOTIDE SEQUENCE [LARGE SCALE GENOMIC DNA]</scope>
    <source>
        <tissue evidence="5">Leaf</tissue>
    </source>
</reference>
<dbReference type="PROSITE" id="PS51375">
    <property type="entry name" value="PPR"/>
    <property type="match status" value="1"/>
</dbReference>
<evidence type="ECO:0000256" key="2">
    <source>
        <dbReference type="ARBA" id="ARBA00022737"/>
    </source>
</evidence>
<dbReference type="InterPro" id="IPR011990">
    <property type="entry name" value="TPR-like_helical_dom_sf"/>
</dbReference>
<keyword evidence="6" id="KW-1185">Reference proteome</keyword>
<evidence type="ECO:0000313" key="5">
    <source>
        <dbReference type="EMBL" id="KAG0475999.1"/>
    </source>
</evidence>
<comment type="caution">
    <text evidence="5">The sequence shown here is derived from an EMBL/GenBank/DDBJ whole genome shotgun (WGS) entry which is preliminary data.</text>
</comment>
<dbReference type="InterPro" id="IPR002885">
    <property type="entry name" value="PPR_rpt"/>
</dbReference>
<comment type="similarity">
    <text evidence="1">Belongs to the PPR family. P subfamily.</text>
</comment>
<protein>
    <recommendedName>
        <fullName evidence="7">Pentatricopeptide repeat-containing protein</fullName>
    </recommendedName>
</protein>
<evidence type="ECO:0000256" key="4">
    <source>
        <dbReference type="SAM" id="MobiDB-lite"/>
    </source>
</evidence>
<dbReference type="PANTHER" id="PTHR47939:SF11">
    <property type="entry name" value="TETRATRICOPEPTIDE-LIKE HELICAL DOMAIN SUPERFAMILY"/>
    <property type="match status" value="1"/>
</dbReference>
<dbReference type="AlphaFoldDB" id="A0A835QNU5"/>
<dbReference type="NCBIfam" id="TIGR00756">
    <property type="entry name" value="PPR"/>
    <property type="match status" value="1"/>
</dbReference>
<gene>
    <name evidence="5" type="ORF">HPP92_012840</name>
</gene>
<dbReference type="OrthoDB" id="407410at2759"/>
<dbReference type="PANTHER" id="PTHR47939">
    <property type="entry name" value="MEMBRANE-ASSOCIATED SALT-INDUCIBLE PROTEIN-LIKE"/>
    <property type="match status" value="1"/>
</dbReference>
<evidence type="ECO:0000256" key="3">
    <source>
        <dbReference type="PROSITE-ProRule" id="PRU00708"/>
    </source>
</evidence>
<sequence length="285" mass="30599">MAATIHRNPRIPSTLRFFCAGTAGTAHELAPPSATLDDASISRIKTFIRDEPNPDRLAELFHSAATPRSSTGTASSSTSPSGSSYLLAAQTSSSASSNISSPIPPPPKSEGFLMRIISLYGNASMPDHAASAFDRISFPRSDRSLCALLNALLKSGQHARLHDTFDKSGGLLGVSPGIASCNVLLRSMCEDGRFADARALFDNAEEGLTPDIISYNMVLHGYLKEGNQDGLDSLLKGYQEESWNPTLLPTTAGWPRFCRSRKSFGAEDLLDVMLSRKDSTESCQL</sequence>
<dbReference type="Gene3D" id="1.25.40.10">
    <property type="entry name" value="Tetratricopeptide repeat domain"/>
    <property type="match status" value="1"/>
</dbReference>
<accession>A0A835QNU5</accession>
<dbReference type="Pfam" id="PF13041">
    <property type="entry name" value="PPR_2"/>
    <property type="match status" value="1"/>
</dbReference>
<proteinExistence type="inferred from homology"/>
<dbReference type="EMBL" id="JADCNL010000006">
    <property type="protein sequence ID" value="KAG0475999.1"/>
    <property type="molecule type" value="Genomic_DNA"/>
</dbReference>
<feature type="compositionally biased region" description="Low complexity" evidence="4">
    <location>
        <begin position="64"/>
        <end position="84"/>
    </location>
</feature>
<name>A0A835QNU5_VANPL</name>
<dbReference type="InterPro" id="IPR050667">
    <property type="entry name" value="PPR-containing_protein"/>
</dbReference>
<feature type="region of interest" description="Disordered" evidence="4">
    <location>
        <begin position="64"/>
        <end position="87"/>
    </location>
</feature>
<organism evidence="5 6">
    <name type="scientific">Vanilla planifolia</name>
    <name type="common">Vanilla</name>
    <dbReference type="NCBI Taxonomy" id="51239"/>
    <lineage>
        <taxon>Eukaryota</taxon>
        <taxon>Viridiplantae</taxon>
        <taxon>Streptophyta</taxon>
        <taxon>Embryophyta</taxon>
        <taxon>Tracheophyta</taxon>
        <taxon>Spermatophyta</taxon>
        <taxon>Magnoliopsida</taxon>
        <taxon>Liliopsida</taxon>
        <taxon>Asparagales</taxon>
        <taxon>Orchidaceae</taxon>
        <taxon>Vanilloideae</taxon>
        <taxon>Vanilleae</taxon>
        <taxon>Vanilla</taxon>
    </lineage>
</organism>
<feature type="repeat" description="PPR" evidence="3">
    <location>
        <begin position="211"/>
        <end position="245"/>
    </location>
</feature>
<evidence type="ECO:0008006" key="7">
    <source>
        <dbReference type="Google" id="ProtNLM"/>
    </source>
</evidence>
<dbReference type="Proteomes" id="UP000636800">
    <property type="component" value="Chromosome 6"/>
</dbReference>
<evidence type="ECO:0000313" key="6">
    <source>
        <dbReference type="Proteomes" id="UP000636800"/>
    </source>
</evidence>
<keyword evidence="2" id="KW-0677">Repeat</keyword>